<name>A0A511V8Z0_9BACL</name>
<accession>A0A511V8Z0</accession>
<reference evidence="1 2" key="1">
    <citation type="submission" date="2019-07" db="EMBL/GenBank/DDBJ databases">
        <title>Whole genome shotgun sequence of Aneurinibacillus danicus NBRC 102444.</title>
        <authorList>
            <person name="Hosoyama A."/>
            <person name="Uohara A."/>
            <person name="Ohji S."/>
            <person name="Ichikawa N."/>
        </authorList>
    </citation>
    <scope>NUCLEOTIDE SEQUENCE [LARGE SCALE GENOMIC DNA]</scope>
    <source>
        <strain evidence="1 2">NBRC 102444</strain>
    </source>
</reference>
<keyword evidence="2" id="KW-1185">Reference proteome</keyword>
<protein>
    <submittedName>
        <fullName evidence="1">Uncharacterized protein</fullName>
    </submittedName>
</protein>
<dbReference type="AlphaFoldDB" id="A0A511V8Z0"/>
<dbReference type="OrthoDB" id="2891341at2"/>
<evidence type="ECO:0000313" key="2">
    <source>
        <dbReference type="Proteomes" id="UP000321157"/>
    </source>
</evidence>
<gene>
    <name evidence="1" type="ORF">ADA01nite_28770</name>
</gene>
<dbReference type="RefSeq" id="WP_146810951.1">
    <property type="nucleotide sequence ID" value="NZ_BJXX01000132.1"/>
</dbReference>
<dbReference type="Proteomes" id="UP000321157">
    <property type="component" value="Unassembled WGS sequence"/>
</dbReference>
<sequence>MVDVLLLEELAKKQGKHYSEGEKTTVINGLCPSCLPKRVPYRILETYYNKEYEMNVHRVKCMDIANCEWETLIPTRRSDNGLENFFHS</sequence>
<dbReference type="EMBL" id="BJXX01000132">
    <property type="protein sequence ID" value="GEN35417.1"/>
    <property type="molecule type" value="Genomic_DNA"/>
</dbReference>
<comment type="caution">
    <text evidence="1">The sequence shown here is derived from an EMBL/GenBank/DDBJ whole genome shotgun (WGS) entry which is preliminary data.</text>
</comment>
<proteinExistence type="predicted"/>
<organism evidence="1 2">
    <name type="scientific">Aneurinibacillus danicus</name>
    <dbReference type="NCBI Taxonomy" id="267746"/>
    <lineage>
        <taxon>Bacteria</taxon>
        <taxon>Bacillati</taxon>
        <taxon>Bacillota</taxon>
        <taxon>Bacilli</taxon>
        <taxon>Bacillales</taxon>
        <taxon>Paenibacillaceae</taxon>
        <taxon>Aneurinibacillus group</taxon>
        <taxon>Aneurinibacillus</taxon>
    </lineage>
</organism>
<evidence type="ECO:0000313" key="1">
    <source>
        <dbReference type="EMBL" id="GEN35417.1"/>
    </source>
</evidence>